<feature type="region of interest" description="Disordered" evidence="1">
    <location>
        <begin position="1"/>
        <end position="104"/>
    </location>
</feature>
<dbReference type="AlphaFoldDB" id="A0AAV2KQ36"/>
<evidence type="ECO:0000313" key="2">
    <source>
        <dbReference type="EMBL" id="CAL1591100.1"/>
    </source>
</evidence>
<organism evidence="2 3">
    <name type="scientific">Knipowitschia caucasica</name>
    <name type="common">Caucasian dwarf goby</name>
    <name type="synonym">Pomatoschistus caucasicus</name>
    <dbReference type="NCBI Taxonomy" id="637954"/>
    <lineage>
        <taxon>Eukaryota</taxon>
        <taxon>Metazoa</taxon>
        <taxon>Chordata</taxon>
        <taxon>Craniata</taxon>
        <taxon>Vertebrata</taxon>
        <taxon>Euteleostomi</taxon>
        <taxon>Actinopterygii</taxon>
        <taxon>Neopterygii</taxon>
        <taxon>Teleostei</taxon>
        <taxon>Neoteleostei</taxon>
        <taxon>Acanthomorphata</taxon>
        <taxon>Gobiaria</taxon>
        <taxon>Gobiiformes</taxon>
        <taxon>Gobioidei</taxon>
        <taxon>Gobiidae</taxon>
        <taxon>Gobiinae</taxon>
        <taxon>Knipowitschia</taxon>
    </lineage>
</organism>
<evidence type="ECO:0000256" key="1">
    <source>
        <dbReference type="SAM" id="MobiDB-lite"/>
    </source>
</evidence>
<dbReference type="Proteomes" id="UP001497482">
    <property type="component" value="Chromosome 19"/>
</dbReference>
<reference evidence="2 3" key="1">
    <citation type="submission" date="2024-04" db="EMBL/GenBank/DDBJ databases">
        <authorList>
            <person name="Waldvogel A.-M."/>
            <person name="Schoenle A."/>
        </authorList>
    </citation>
    <scope>NUCLEOTIDE SEQUENCE [LARGE SCALE GENOMIC DNA]</scope>
</reference>
<feature type="compositionally biased region" description="Low complexity" evidence="1">
    <location>
        <begin position="81"/>
        <end position="103"/>
    </location>
</feature>
<name>A0AAV2KQ36_KNICA</name>
<feature type="compositionally biased region" description="Polar residues" evidence="1">
    <location>
        <begin position="64"/>
        <end position="74"/>
    </location>
</feature>
<dbReference type="EMBL" id="OZ035841">
    <property type="protein sequence ID" value="CAL1591100.1"/>
    <property type="molecule type" value="Genomic_DNA"/>
</dbReference>
<proteinExistence type="predicted"/>
<gene>
    <name evidence="2" type="ORF">KC01_LOCUS20513</name>
</gene>
<feature type="compositionally biased region" description="Polar residues" evidence="1">
    <location>
        <begin position="23"/>
        <end position="35"/>
    </location>
</feature>
<feature type="compositionally biased region" description="Basic and acidic residues" evidence="1">
    <location>
        <begin position="1"/>
        <end position="16"/>
    </location>
</feature>
<accession>A0AAV2KQ36</accession>
<evidence type="ECO:0000313" key="3">
    <source>
        <dbReference type="Proteomes" id="UP001497482"/>
    </source>
</evidence>
<keyword evidence="3" id="KW-1185">Reference proteome</keyword>
<sequence>MLESPDADRRWNRKEVSAAVCPSRSQPLKNGITSHELTRMDSPPEYLLSLSHDLPQSPPILPSLDNSPQAQTSPPDSPNALPLHSSEPSPQSPSTTPSFPLSPYALDQDEIHRDCDENEESLDGIPASPTPAVALFPGSGAGQETVHSPILDSSPPATPSAPPLGFGALEIALSSGQKIPDELDLQLFQKDSVATKHSGLAASSASSPALRFPCNPGNTCSNSFAHSCAKPNGSFTSGRDLTCSAGFPM</sequence>
<protein>
    <submittedName>
        <fullName evidence="2">Uncharacterized protein</fullName>
    </submittedName>
</protein>